<dbReference type="Pfam" id="PF03015">
    <property type="entry name" value="Sterile"/>
    <property type="match status" value="1"/>
</dbReference>
<dbReference type="Proteomes" id="UP001378592">
    <property type="component" value="Unassembled WGS sequence"/>
</dbReference>
<comment type="function">
    <text evidence="10">Catalyzes the reduction of fatty acyl-CoA to fatty alcohols.</text>
</comment>
<dbReference type="PANTHER" id="PTHR11011">
    <property type="entry name" value="MALE STERILITY PROTEIN 2-RELATED"/>
    <property type="match status" value="1"/>
</dbReference>
<organism evidence="13 14">
    <name type="scientific">Gryllus longicercus</name>
    <dbReference type="NCBI Taxonomy" id="2509291"/>
    <lineage>
        <taxon>Eukaryota</taxon>
        <taxon>Metazoa</taxon>
        <taxon>Ecdysozoa</taxon>
        <taxon>Arthropoda</taxon>
        <taxon>Hexapoda</taxon>
        <taxon>Insecta</taxon>
        <taxon>Pterygota</taxon>
        <taxon>Neoptera</taxon>
        <taxon>Polyneoptera</taxon>
        <taxon>Orthoptera</taxon>
        <taxon>Ensifera</taxon>
        <taxon>Gryllidea</taxon>
        <taxon>Grylloidea</taxon>
        <taxon>Gryllidae</taxon>
        <taxon>Gryllinae</taxon>
        <taxon>Gryllus</taxon>
    </lineage>
</organism>
<evidence type="ECO:0000313" key="14">
    <source>
        <dbReference type="Proteomes" id="UP001378592"/>
    </source>
</evidence>
<dbReference type="Pfam" id="PF07993">
    <property type="entry name" value="NAD_binding_4"/>
    <property type="match status" value="1"/>
</dbReference>
<name>A0AAN9Z9N2_9ORTH</name>
<comment type="similarity">
    <text evidence="2 10">Belongs to the fatty acyl-CoA reductase family.</text>
</comment>
<keyword evidence="7 10" id="KW-0443">Lipid metabolism</keyword>
<comment type="subcellular location">
    <subcellularLocation>
        <location evidence="1">Membrane</location>
        <topology evidence="1">Multi-pass membrane protein</topology>
    </subcellularLocation>
</comment>
<evidence type="ECO:0000259" key="12">
    <source>
        <dbReference type="Pfam" id="PF07993"/>
    </source>
</evidence>
<dbReference type="InterPro" id="IPR033640">
    <property type="entry name" value="FAR_C"/>
</dbReference>
<accession>A0AAN9Z9N2</accession>
<gene>
    <name evidence="13" type="ORF">R5R35_007497</name>
</gene>
<reference evidence="13 14" key="1">
    <citation type="submission" date="2024-03" db="EMBL/GenBank/DDBJ databases">
        <title>The genome assembly and annotation of the cricket Gryllus longicercus Weissman &amp; Gray.</title>
        <authorList>
            <person name="Szrajer S."/>
            <person name="Gray D."/>
            <person name="Ylla G."/>
        </authorList>
    </citation>
    <scope>NUCLEOTIDE SEQUENCE [LARGE SCALE GENOMIC DNA]</scope>
    <source>
        <strain evidence="13">DAG 2021-001</strain>
        <tissue evidence="13">Whole body minus gut</tissue>
    </source>
</reference>
<evidence type="ECO:0000256" key="6">
    <source>
        <dbReference type="ARBA" id="ARBA00022989"/>
    </source>
</evidence>
<dbReference type="SUPFAM" id="SSF51735">
    <property type="entry name" value="NAD(P)-binding Rossmann-fold domains"/>
    <property type="match status" value="1"/>
</dbReference>
<evidence type="ECO:0000256" key="7">
    <source>
        <dbReference type="ARBA" id="ARBA00023098"/>
    </source>
</evidence>
<dbReference type="GO" id="GO:0035336">
    <property type="term" value="P:long-chain fatty-acyl-CoA metabolic process"/>
    <property type="evidence" value="ECO:0007669"/>
    <property type="project" value="TreeGrafter"/>
</dbReference>
<keyword evidence="10" id="KW-0560">Oxidoreductase</keyword>
<dbReference type="CDD" id="cd05236">
    <property type="entry name" value="FAR-N_SDR_e"/>
    <property type="match status" value="1"/>
</dbReference>
<evidence type="ECO:0000256" key="5">
    <source>
        <dbReference type="ARBA" id="ARBA00022857"/>
    </source>
</evidence>
<keyword evidence="6 10" id="KW-1133">Transmembrane helix</keyword>
<dbReference type="CDD" id="cd09071">
    <property type="entry name" value="FAR_C"/>
    <property type="match status" value="1"/>
</dbReference>
<dbReference type="InterPro" id="IPR013120">
    <property type="entry name" value="FAR_NAD-bd"/>
</dbReference>
<feature type="transmembrane region" description="Helical" evidence="10">
    <location>
        <begin position="483"/>
        <end position="504"/>
    </location>
</feature>
<evidence type="ECO:0000256" key="8">
    <source>
        <dbReference type="ARBA" id="ARBA00023136"/>
    </source>
</evidence>
<feature type="domain" description="Thioester reductase (TE)" evidence="12">
    <location>
        <begin position="34"/>
        <end position="304"/>
    </location>
</feature>
<keyword evidence="5 10" id="KW-0521">NADP</keyword>
<evidence type="ECO:0000259" key="11">
    <source>
        <dbReference type="Pfam" id="PF03015"/>
    </source>
</evidence>
<dbReference type="GO" id="GO:0080019">
    <property type="term" value="F:alcohol-forming very long-chain fatty acyl-CoA reductase activity"/>
    <property type="evidence" value="ECO:0007669"/>
    <property type="project" value="InterPro"/>
</dbReference>
<dbReference type="FunFam" id="3.40.50.720:FF:000143">
    <property type="entry name" value="Fatty acyl-CoA reductase"/>
    <property type="match status" value="1"/>
</dbReference>
<dbReference type="InterPro" id="IPR026055">
    <property type="entry name" value="FAR"/>
</dbReference>
<evidence type="ECO:0000313" key="13">
    <source>
        <dbReference type="EMBL" id="KAK7868047.1"/>
    </source>
</evidence>
<evidence type="ECO:0000256" key="2">
    <source>
        <dbReference type="ARBA" id="ARBA00005928"/>
    </source>
</evidence>
<feature type="domain" description="Fatty acyl-CoA reductase C-terminal" evidence="11">
    <location>
        <begin position="377"/>
        <end position="469"/>
    </location>
</feature>
<evidence type="ECO:0000256" key="10">
    <source>
        <dbReference type="RuleBase" id="RU363097"/>
    </source>
</evidence>
<dbReference type="EC" id="1.2.1.84" evidence="10"/>
<dbReference type="AlphaFoldDB" id="A0AAN9Z9N2"/>
<dbReference type="InterPro" id="IPR036291">
    <property type="entry name" value="NAD(P)-bd_dom_sf"/>
</dbReference>
<dbReference type="Gene3D" id="3.40.50.720">
    <property type="entry name" value="NAD(P)-binding Rossmann-like Domain"/>
    <property type="match status" value="1"/>
</dbReference>
<proteinExistence type="inferred from homology"/>
<dbReference type="GO" id="GO:0016020">
    <property type="term" value="C:membrane"/>
    <property type="evidence" value="ECO:0007669"/>
    <property type="project" value="UniProtKB-SubCell"/>
</dbReference>
<comment type="caution">
    <text evidence="13">The sequence shown here is derived from an EMBL/GenBank/DDBJ whole genome shotgun (WGS) entry which is preliminary data.</text>
</comment>
<keyword evidence="3 10" id="KW-0444">Lipid biosynthesis</keyword>
<dbReference type="EMBL" id="JAZDUA010000101">
    <property type="protein sequence ID" value="KAK7868047.1"/>
    <property type="molecule type" value="Genomic_DNA"/>
</dbReference>
<dbReference type="PANTHER" id="PTHR11011:SF12">
    <property type="entry name" value="FATTY ACYL-COA REDUCTASE"/>
    <property type="match status" value="1"/>
</dbReference>
<evidence type="ECO:0000256" key="4">
    <source>
        <dbReference type="ARBA" id="ARBA00022692"/>
    </source>
</evidence>
<evidence type="ECO:0000256" key="1">
    <source>
        <dbReference type="ARBA" id="ARBA00004141"/>
    </source>
</evidence>
<keyword evidence="14" id="KW-1185">Reference proteome</keyword>
<evidence type="ECO:0000256" key="9">
    <source>
        <dbReference type="ARBA" id="ARBA00052530"/>
    </source>
</evidence>
<feature type="transmembrane region" description="Helical" evidence="10">
    <location>
        <begin position="368"/>
        <end position="393"/>
    </location>
</feature>
<dbReference type="GO" id="GO:0005777">
    <property type="term" value="C:peroxisome"/>
    <property type="evidence" value="ECO:0007669"/>
    <property type="project" value="TreeGrafter"/>
</dbReference>
<sequence length="533" mass="59513">MSAAKVKEQRGAAAAAGAAKMGVEKWYEGRTLLVTGGAGFMGKVTLEKMLRALPGLRRVYVLLRPKRGDGPARRLQDMIAKPVFERVRREAPEALKKLVAVEGDLLQEGLGLAPADRARLVAEVSVVLHGAASLRLEAPLGPTLRHNVLGTRRVLDLALQMPHLQAFVHLSTAFCHPEQTVVEERVYPASAPPADLLRIAEWMDDDALQLLTPRLLGGHPNCYTYTKQLAETLVDEARTKIPTIIVRPSIVTPAWQEPTPGWVDSLNGPVGLVVGAGKGVIRSMLCGRHFKAEAIPVDMAANIIIAAPWDATVHRAKEKATPVYNASCGDVVRITWGEVLDRGRKLVYETPFEGVVWYPDGDIRDSRLVHALIVFFFHTLPAYFIDLLLLLALQKPFMVRLQRRISTGLDVLQYFTMRQWEFKNAHALALEQHMSPEERSVFYISDVEVDVADYLRNILLGARQYCMKEPLTSIPRARRHLMLMYLIHNVAKIVFWLSILYLIVKNVEPLRTMLDTASSGLLHSSFLRVFAVE</sequence>
<dbReference type="GO" id="GO:0102965">
    <property type="term" value="F:alcohol-forming long-chain fatty acyl-CoA reductase activity"/>
    <property type="evidence" value="ECO:0007669"/>
    <property type="project" value="UniProtKB-EC"/>
</dbReference>
<evidence type="ECO:0000256" key="3">
    <source>
        <dbReference type="ARBA" id="ARBA00022516"/>
    </source>
</evidence>
<keyword evidence="4 10" id="KW-0812">Transmembrane</keyword>
<comment type="catalytic activity">
    <reaction evidence="9 10">
        <text>a long-chain fatty acyl-CoA + 2 NADPH + 2 H(+) = a long-chain primary fatty alcohol + 2 NADP(+) + CoA</text>
        <dbReference type="Rhea" id="RHEA:52716"/>
        <dbReference type="ChEBI" id="CHEBI:15378"/>
        <dbReference type="ChEBI" id="CHEBI:57287"/>
        <dbReference type="ChEBI" id="CHEBI:57783"/>
        <dbReference type="ChEBI" id="CHEBI:58349"/>
        <dbReference type="ChEBI" id="CHEBI:77396"/>
        <dbReference type="ChEBI" id="CHEBI:83139"/>
        <dbReference type="EC" id="1.2.1.84"/>
    </reaction>
</comment>
<keyword evidence="8 10" id="KW-0472">Membrane</keyword>
<protein>
    <recommendedName>
        <fullName evidence="10">Fatty acyl-CoA reductase</fullName>
        <ecNumber evidence="10">1.2.1.84</ecNumber>
    </recommendedName>
</protein>